<dbReference type="Proteomes" id="UP001296993">
    <property type="component" value="Unassembled WGS sequence"/>
</dbReference>
<dbReference type="Pfam" id="PF13229">
    <property type="entry name" value="Beta_helix"/>
    <property type="match status" value="1"/>
</dbReference>
<accession>A0ABS4XAN8</accession>
<dbReference type="InterPro" id="IPR006626">
    <property type="entry name" value="PbH1"/>
</dbReference>
<evidence type="ECO:0000313" key="3">
    <source>
        <dbReference type="Proteomes" id="UP001296993"/>
    </source>
</evidence>
<evidence type="ECO:0000313" key="2">
    <source>
        <dbReference type="EMBL" id="MBP2385361.1"/>
    </source>
</evidence>
<dbReference type="RefSeq" id="WP_245356541.1">
    <property type="nucleotide sequence ID" value="NZ_JBHSKA010000001.1"/>
</dbReference>
<evidence type="ECO:0000259" key="1">
    <source>
        <dbReference type="Pfam" id="PF13229"/>
    </source>
</evidence>
<feature type="domain" description="Right handed beta helix" evidence="1">
    <location>
        <begin position="66"/>
        <end position="212"/>
    </location>
</feature>
<comment type="caution">
    <text evidence="2">The sequence shown here is derived from an EMBL/GenBank/DDBJ whole genome shotgun (WGS) entry which is preliminary data.</text>
</comment>
<gene>
    <name evidence="2" type="ORF">JOF47_000872</name>
</gene>
<proteinExistence type="predicted"/>
<reference evidence="2 3" key="1">
    <citation type="submission" date="2021-03" db="EMBL/GenBank/DDBJ databases">
        <title>Sequencing the genomes of 1000 actinobacteria strains.</title>
        <authorList>
            <person name="Klenk H.-P."/>
        </authorList>
    </citation>
    <scope>NUCLEOTIDE SEQUENCE [LARGE SCALE GENOMIC DNA]</scope>
    <source>
        <strain evidence="2 3">DSM 15797</strain>
    </source>
</reference>
<name>A0ABS4XAN8_9MICC</name>
<keyword evidence="3" id="KW-1185">Reference proteome</keyword>
<organism evidence="2 3">
    <name type="scientific">Paeniglutamicibacter kerguelensis</name>
    <dbReference type="NCBI Taxonomy" id="254788"/>
    <lineage>
        <taxon>Bacteria</taxon>
        <taxon>Bacillati</taxon>
        <taxon>Actinomycetota</taxon>
        <taxon>Actinomycetes</taxon>
        <taxon>Micrococcales</taxon>
        <taxon>Micrococcaceae</taxon>
        <taxon>Paeniglutamicibacter</taxon>
    </lineage>
</organism>
<dbReference type="InterPro" id="IPR039448">
    <property type="entry name" value="Beta_helix"/>
</dbReference>
<dbReference type="SMART" id="SM00710">
    <property type="entry name" value="PbH1"/>
    <property type="match status" value="5"/>
</dbReference>
<dbReference type="EMBL" id="JAGIOF010000001">
    <property type="protein sequence ID" value="MBP2385361.1"/>
    <property type="molecule type" value="Genomic_DNA"/>
</dbReference>
<sequence>MNGNYSSGGTSAGIYFNMTGSTNADVSKYPPSNPDSYHTIQDVYIRAFTSGVNRHGIVLFCTSTAAQRGWMIDRVQLREIGGHGIWVQSSSDGFISNVHAGTVTGDGFKIDTANVKMANSKAFYCDGWGLNWLSSYGVVSGFESQDNAKGVYVGQPNNTLTGIVVDDCRDEGLYIDHDRITATGFTIGKNGSRYATMANGVRIGSGCADTTAIGMVANATNRVVGTWGAGSYVRINGNGSLVAVG</sequence>
<dbReference type="SUPFAM" id="SSF51126">
    <property type="entry name" value="Pectin lyase-like"/>
    <property type="match status" value="1"/>
</dbReference>
<protein>
    <recommendedName>
        <fullName evidence="1">Right handed beta helix domain-containing protein</fullName>
    </recommendedName>
</protein>
<dbReference type="InterPro" id="IPR011050">
    <property type="entry name" value="Pectin_lyase_fold/virulence"/>
</dbReference>